<evidence type="ECO:0000256" key="9">
    <source>
        <dbReference type="ARBA" id="ARBA00022777"/>
    </source>
</evidence>
<keyword evidence="9 13" id="KW-0418">Kinase</keyword>
<dbReference type="InterPro" id="IPR014721">
    <property type="entry name" value="Ribsml_uS5_D2-typ_fold_subgr"/>
</dbReference>
<dbReference type="HAMAP" id="MF_00384">
    <property type="entry name" value="Homoser_kinase"/>
    <property type="match status" value="1"/>
</dbReference>
<gene>
    <name evidence="13" type="primary">thrB</name>
    <name evidence="16" type="ORF">HEB94_008453</name>
</gene>
<evidence type="ECO:0000256" key="12">
    <source>
        <dbReference type="ARBA" id="ARBA00049954"/>
    </source>
</evidence>
<sequence length="352" mass="36000">MGTPAFRPEPVRVRVPATSANLGPGFDALGLALGLYDEVEVAVAPEGLRISVHGHGAGEVPEDDSHLVVRALRTTLERVGGQPPGLTLTCTNRIPHGRGMGSSAAAIVAGVVAARALVPESADHLDEAEMLALATKLEGHPDNVAACLRGGLTVAWTDAQAIAHAVRLEPAPFDPVLFVPETPVSTHAARGLLPALVPHGDAALNAGRAALLVAALTSMASREGDRASQEGDRVPGNGSGAGGVDIDLLMAATEDRLHQSYRVPAMPGSAALVADLRAHGHPAVVSGAGPTVLAFAHAGQGEELRTHAPEGYVVHLLPLDRSGARVLIGGAGNEGPGKDVVQRGEARSERFC</sequence>
<dbReference type="InterPro" id="IPR036554">
    <property type="entry name" value="GHMP_kinase_C_sf"/>
</dbReference>
<dbReference type="PANTHER" id="PTHR20861:SF1">
    <property type="entry name" value="HOMOSERINE KINASE"/>
    <property type="match status" value="1"/>
</dbReference>
<evidence type="ECO:0000313" key="16">
    <source>
        <dbReference type="EMBL" id="MBE1611605.1"/>
    </source>
</evidence>
<dbReference type="GO" id="GO:0005524">
    <property type="term" value="F:ATP binding"/>
    <property type="evidence" value="ECO:0007669"/>
    <property type="project" value="UniProtKB-UniRule"/>
</dbReference>
<evidence type="ECO:0000256" key="6">
    <source>
        <dbReference type="ARBA" id="ARBA00022679"/>
    </source>
</evidence>
<dbReference type="PRINTS" id="PR00958">
    <property type="entry name" value="HOMSERKINASE"/>
</dbReference>
<dbReference type="NCBIfam" id="TIGR00191">
    <property type="entry name" value="thrB"/>
    <property type="match status" value="1"/>
</dbReference>
<dbReference type="Pfam" id="PF08544">
    <property type="entry name" value="GHMP_kinases_C"/>
    <property type="match status" value="1"/>
</dbReference>
<comment type="similarity">
    <text evidence="2 13">Belongs to the GHMP kinase family. Homoserine kinase subfamily.</text>
</comment>
<evidence type="ECO:0000256" key="8">
    <source>
        <dbReference type="ARBA" id="ARBA00022741"/>
    </source>
</evidence>
<keyword evidence="13" id="KW-0963">Cytoplasm</keyword>
<evidence type="ECO:0000256" key="1">
    <source>
        <dbReference type="ARBA" id="ARBA00005015"/>
    </source>
</evidence>
<evidence type="ECO:0000259" key="14">
    <source>
        <dbReference type="Pfam" id="PF00288"/>
    </source>
</evidence>
<evidence type="ECO:0000256" key="4">
    <source>
        <dbReference type="ARBA" id="ARBA00017858"/>
    </source>
</evidence>
<evidence type="ECO:0000256" key="2">
    <source>
        <dbReference type="ARBA" id="ARBA00007370"/>
    </source>
</evidence>
<keyword evidence="6 13" id="KW-0808">Transferase</keyword>
<evidence type="ECO:0000256" key="3">
    <source>
        <dbReference type="ARBA" id="ARBA00012078"/>
    </source>
</evidence>
<keyword evidence="5 13" id="KW-0028">Amino-acid biosynthesis</keyword>
<protein>
    <recommendedName>
        <fullName evidence="4 13">Homoserine kinase</fullName>
        <shortName evidence="13">HK</shortName>
        <shortName evidence="13">HSK</shortName>
        <ecNumber evidence="3 13">2.7.1.39</ecNumber>
    </recommendedName>
</protein>
<comment type="function">
    <text evidence="12 13">Catalyzes the ATP-dependent phosphorylation of L-homoserine to L-homoserine phosphate.</text>
</comment>
<dbReference type="InterPro" id="IPR020568">
    <property type="entry name" value="Ribosomal_Su5_D2-typ_SF"/>
</dbReference>
<evidence type="ECO:0000256" key="13">
    <source>
        <dbReference type="HAMAP-Rule" id="MF_00384"/>
    </source>
</evidence>
<dbReference type="GO" id="GO:0004413">
    <property type="term" value="F:homoserine kinase activity"/>
    <property type="evidence" value="ECO:0007669"/>
    <property type="project" value="UniProtKB-UniRule"/>
</dbReference>
<dbReference type="EMBL" id="JADBEM010000001">
    <property type="protein sequence ID" value="MBE1611605.1"/>
    <property type="molecule type" value="Genomic_DNA"/>
</dbReference>
<dbReference type="PROSITE" id="PS00627">
    <property type="entry name" value="GHMP_KINASES_ATP"/>
    <property type="match status" value="1"/>
</dbReference>
<dbReference type="InterPro" id="IPR013750">
    <property type="entry name" value="GHMP_kinase_C_dom"/>
</dbReference>
<evidence type="ECO:0000256" key="5">
    <source>
        <dbReference type="ARBA" id="ARBA00022605"/>
    </source>
</evidence>
<evidence type="ECO:0000313" key="17">
    <source>
        <dbReference type="Proteomes" id="UP000638648"/>
    </source>
</evidence>
<organism evidence="16 17">
    <name type="scientific">Actinopolymorpha pittospori</name>
    <dbReference type="NCBI Taxonomy" id="648752"/>
    <lineage>
        <taxon>Bacteria</taxon>
        <taxon>Bacillati</taxon>
        <taxon>Actinomycetota</taxon>
        <taxon>Actinomycetes</taxon>
        <taxon>Propionibacteriales</taxon>
        <taxon>Actinopolymorphaceae</taxon>
        <taxon>Actinopolymorpha</taxon>
    </lineage>
</organism>
<accession>A0A927NB51</accession>
<feature type="binding site" evidence="13">
    <location>
        <begin position="95"/>
        <end position="105"/>
    </location>
    <ligand>
        <name>ATP</name>
        <dbReference type="ChEBI" id="CHEBI:30616"/>
    </ligand>
</feature>
<evidence type="ECO:0000256" key="7">
    <source>
        <dbReference type="ARBA" id="ARBA00022697"/>
    </source>
</evidence>
<keyword evidence="17" id="KW-1185">Reference proteome</keyword>
<feature type="domain" description="GHMP kinase N-terminal" evidence="14">
    <location>
        <begin position="67"/>
        <end position="151"/>
    </location>
</feature>
<dbReference type="GO" id="GO:0009088">
    <property type="term" value="P:threonine biosynthetic process"/>
    <property type="evidence" value="ECO:0007669"/>
    <property type="project" value="UniProtKB-UniRule"/>
</dbReference>
<evidence type="ECO:0000256" key="10">
    <source>
        <dbReference type="ARBA" id="ARBA00022840"/>
    </source>
</evidence>
<dbReference type="GO" id="GO:0005737">
    <property type="term" value="C:cytoplasm"/>
    <property type="evidence" value="ECO:0007669"/>
    <property type="project" value="UniProtKB-SubCell"/>
</dbReference>
<keyword evidence="8 13" id="KW-0547">Nucleotide-binding</keyword>
<name>A0A927NB51_9ACTN</name>
<dbReference type="EC" id="2.7.1.39" evidence="3 13"/>
<comment type="subcellular location">
    <subcellularLocation>
        <location evidence="13">Cytoplasm</location>
    </subcellularLocation>
</comment>
<dbReference type="RefSeq" id="WP_192754786.1">
    <property type="nucleotide sequence ID" value="NZ_BAABJL010000210.1"/>
</dbReference>
<keyword evidence="10 13" id="KW-0067">ATP-binding</keyword>
<dbReference type="InterPro" id="IPR006203">
    <property type="entry name" value="GHMP_knse_ATP-bd_CS"/>
</dbReference>
<dbReference type="Pfam" id="PF00288">
    <property type="entry name" value="GHMP_kinases_N"/>
    <property type="match status" value="1"/>
</dbReference>
<dbReference type="Gene3D" id="3.30.70.890">
    <property type="entry name" value="GHMP kinase, C-terminal domain"/>
    <property type="match status" value="1"/>
</dbReference>
<dbReference type="AlphaFoldDB" id="A0A927NB51"/>
<evidence type="ECO:0000259" key="15">
    <source>
        <dbReference type="Pfam" id="PF08544"/>
    </source>
</evidence>
<dbReference type="Proteomes" id="UP000638648">
    <property type="component" value="Unassembled WGS sequence"/>
</dbReference>
<dbReference type="PANTHER" id="PTHR20861">
    <property type="entry name" value="HOMOSERINE/4-DIPHOSPHOCYTIDYL-2-C-METHYL-D-ERYTHRITOL KINASE"/>
    <property type="match status" value="1"/>
</dbReference>
<dbReference type="Gene3D" id="3.30.230.10">
    <property type="match status" value="1"/>
</dbReference>
<comment type="catalytic activity">
    <reaction evidence="11 13">
        <text>L-homoserine + ATP = O-phospho-L-homoserine + ADP + H(+)</text>
        <dbReference type="Rhea" id="RHEA:13985"/>
        <dbReference type="ChEBI" id="CHEBI:15378"/>
        <dbReference type="ChEBI" id="CHEBI:30616"/>
        <dbReference type="ChEBI" id="CHEBI:57476"/>
        <dbReference type="ChEBI" id="CHEBI:57590"/>
        <dbReference type="ChEBI" id="CHEBI:456216"/>
        <dbReference type="EC" id="2.7.1.39"/>
    </reaction>
</comment>
<keyword evidence="7 13" id="KW-0791">Threonine biosynthesis</keyword>
<dbReference type="PIRSF" id="PIRSF000676">
    <property type="entry name" value="Homoser_kin"/>
    <property type="match status" value="1"/>
</dbReference>
<comment type="pathway">
    <text evidence="1 13">Amino-acid biosynthesis; L-threonine biosynthesis; L-threonine from L-aspartate: step 4/5.</text>
</comment>
<evidence type="ECO:0000256" key="11">
    <source>
        <dbReference type="ARBA" id="ARBA00049375"/>
    </source>
</evidence>
<reference evidence="16" key="1">
    <citation type="submission" date="2020-10" db="EMBL/GenBank/DDBJ databases">
        <title>Sequencing the genomes of 1000 actinobacteria strains.</title>
        <authorList>
            <person name="Klenk H.-P."/>
        </authorList>
    </citation>
    <scope>NUCLEOTIDE SEQUENCE</scope>
    <source>
        <strain evidence="16">DSM 45354</strain>
    </source>
</reference>
<dbReference type="SUPFAM" id="SSF55060">
    <property type="entry name" value="GHMP Kinase, C-terminal domain"/>
    <property type="match status" value="1"/>
</dbReference>
<dbReference type="InterPro" id="IPR000870">
    <property type="entry name" value="Homoserine_kinase"/>
</dbReference>
<proteinExistence type="inferred from homology"/>
<dbReference type="InterPro" id="IPR006204">
    <property type="entry name" value="GHMP_kinase_N_dom"/>
</dbReference>
<dbReference type="SUPFAM" id="SSF54211">
    <property type="entry name" value="Ribosomal protein S5 domain 2-like"/>
    <property type="match status" value="1"/>
</dbReference>
<feature type="domain" description="GHMP kinase C-terminal" evidence="15">
    <location>
        <begin position="252"/>
        <end position="310"/>
    </location>
</feature>
<comment type="caution">
    <text evidence="16">The sequence shown here is derived from an EMBL/GenBank/DDBJ whole genome shotgun (WGS) entry which is preliminary data.</text>
</comment>